<evidence type="ECO:0000313" key="1">
    <source>
        <dbReference type="EMBL" id="KAF6074884.1"/>
    </source>
</evidence>
<gene>
    <name evidence="1" type="ORF">HJG60_009303</name>
</gene>
<accession>A0A834DCD8</accession>
<dbReference type="AlphaFoldDB" id="A0A834DCD8"/>
<protein>
    <submittedName>
        <fullName evidence="1">Uncharacterized protein</fullName>
    </submittedName>
</protein>
<dbReference type="Proteomes" id="UP000664940">
    <property type="component" value="Unassembled WGS sequence"/>
</dbReference>
<organism evidence="1 2">
    <name type="scientific">Phyllostomus discolor</name>
    <name type="common">pale spear-nosed bat</name>
    <dbReference type="NCBI Taxonomy" id="89673"/>
    <lineage>
        <taxon>Eukaryota</taxon>
        <taxon>Metazoa</taxon>
        <taxon>Chordata</taxon>
        <taxon>Craniata</taxon>
        <taxon>Vertebrata</taxon>
        <taxon>Euteleostomi</taxon>
        <taxon>Mammalia</taxon>
        <taxon>Eutheria</taxon>
        <taxon>Laurasiatheria</taxon>
        <taxon>Chiroptera</taxon>
        <taxon>Yangochiroptera</taxon>
        <taxon>Phyllostomidae</taxon>
        <taxon>Phyllostominae</taxon>
        <taxon>Phyllostomus</taxon>
    </lineage>
</organism>
<proteinExistence type="predicted"/>
<comment type="caution">
    <text evidence="1">The sequence shown here is derived from an EMBL/GenBank/DDBJ whole genome shotgun (WGS) entry which is preliminary data.</text>
</comment>
<reference evidence="1 2" key="1">
    <citation type="journal article" date="2020" name="Nature">
        <title>Six reference-quality genomes reveal evolution of bat adaptations.</title>
        <authorList>
            <person name="Jebb D."/>
            <person name="Huang Z."/>
            <person name="Pippel M."/>
            <person name="Hughes G.M."/>
            <person name="Lavrichenko K."/>
            <person name="Devanna P."/>
            <person name="Winkler S."/>
            <person name="Jermiin L.S."/>
            <person name="Skirmuntt E.C."/>
            <person name="Katzourakis A."/>
            <person name="Burkitt-Gray L."/>
            <person name="Ray D.A."/>
            <person name="Sullivan K.A.M."/>
            <person name="Roscito J.G."/>
            <person name="Kirilenko B.M."/>
            <person name="Davalos L.M."/>
            <person name="Corthals A.P."/>
            <person name="Power M.L."/>
            <person name="Jones G."/>
            <person name="Ransome R.D."/>
            <person name="Dechmann D.K.N."/>
            <person name="Locatelli A.G."/>
            <person name="Puechmaille S.J."/>
            <person name="Fedrigo O."/>
            <person name="Jarvis E.D."/>
            <person name="Hiller M."/>
            <person name="Vernes S.C."/>
            <person name="Myers E.W."/>
            <person name="Teeling E.C."/>
        </authorList>
    </citation>
    <scope>NUCLEOTIDE SEQUENCE [LARGE SCALE GENOMIC DNA]</scope>
    <source>
        <strain evidence="1">Bat1K_MPI-CBG_1</strain>
    </source>
</reference>
<dbReference type="EMBL" id="JABVXQ010000015">
    <property type="protein sequence ID" value="KAF6074884.1"/>
    <property type="molecule type" value="Genomic_DNA"/>
</dbReference>
<name>A0A834DCD8_9CHIR</name>
<sequence length="140" mass="14867">MGLPPIRICAVATSGFLPEAEEPRISPSLPSFPCLSHLGISSPPVTHCPSLLWVPEQLLCLQSDLWGFYRPWLLGPTLPQLVDAPGCGYPSSGCLVPACHRNHGGGPGCPRAHAAGRRSVFAAGPQEVLRIPAHKLKPIL</sequence>
<evidence type="ECO:0000313" key="2">
    <source>
        <dbReference type="Proteomes" id="UP000664940"/>
    </source>
</evidence>